<dbReference type="CDD" id="cd02575">
    <property type="entry name" value="PseudoU_synth_EcTruD"/>
    <property type="match status" value="1"/>
</dbReference>
<dbReference type="InterPro" id="IPR020103">
    <property type="entry name" value="PsdUridine_synth_cat_dom_sf"/>
</dbReference>
<dbReference type="PROSITE" id="PS50984">
    <property type="entry name" value="TRUD"/>
    <property type="match status" value="1"/>
</dbReference>
<dbReference type="GO" id="GO:0031119">
    <property type="term" value="P:tRNA pseudouridine synthesis"/>
    <property type="evidence" value="ECO:0007669"/>
    <property type="project" value="UniProtKB-UniRule"/>
</dbReference>
<protein>
    <recommendedName>
        <fullName evidence="4">tRNA pseudouridine synthase D</fullName>
        <ecNumber evidence="4">5.4.99.27</ecNumber>
    </recommendedName>
    <alternativeName>
        <fullName evidence="4">tRNA pseudouridine(13) synthase</fullName>
    </alternativeName>
    <alternativeName>
        <fullName evidence="4">tRNA pseudouridylate synthase D</fullName>
    </alternativeName>
    <alternativeName>
        <fullName evidence="4">tRNA-uridine isomerase D</fullName>
    </alternativeName>
</protein>
<dbReference type="Proteomes" id="UP000427820">
    <property type="component" value="Chromosome"/>
</dbReference>
<comment type="similarity">
    <text evidence="1 4">Belongs to the pseudouridine synthase TruD family.</text>
</comment>
<dbReference type="PROSITE" id="PS01268">
    <property type="entry name" value="UPF0024"/>
    <property type="match status" value="1"/>
</dbReference>
<dbReference type="SUPFAM" id="SSF55120">
    <property type="entry name" value="Pseudouridine synthase"/>
    <property type="match status" value="1"/>
</dbReference>
<evidence type="ECO:0000256" key="3">
    <source>
        <dbReference type="ARBA" id="ARBA00023235"/>
    </source>
</evidence>
<dbReference type="InterPro" id="IPR050170">
    <property type="entry name" value="TruD_pseudoU_synthase"/>
</dbReference>
<evidence type="ECO:0000313" key="8">
    <source>
        <dbReference type="Proteomes" id="UP000427820"/>
    </source>
</evidence>
<dbReference type="PANTHER" id="PTHR47811">
    <property type="entry name" value="TRNA PSEUDOURIDINE SYNTHASE D"/>
    <property type="match status" value="1"/>
</dbReference>
<feature type="region of interest" description="Disordered" evidence="5">
    <location>
        <begin position="340"/>
        <end position="365"/>
    </location>
</feature>
<evidence type="ECO:0000313" key="7">
    <source>
        <dbReference type="EMBL" id="QGT95113.1"/>
    </source>
</evidence>
<dbReference type="InterPro" id="IPR042214">
    <property type="entry name" value="TruD_catalytic"/>
</dbReference>
<dbReference type="EC" id="5.4.99.27" evidence="4"/>
<organism evidence="7 8">
    <name type="scientific">Pseudidiomarina andamanensis</name>
    <dbReference type="NCBI Taxonomy" id="1940690"/>
    <lineage>
        <taxon>Bacteria</taxon>
        <taxon>Pseudomonadati</taxon>
        <taxon>Pseudomonadota</taxon>
        <taxon>Gammaproteobacteria</taxon>
        <taxon>Alteromonadales</taxon>
        <taxon>Idiomarinaceae</taxon>
        <taxon>Pseudidiomarina</taxon>
    </lineage>
</organism>
<dbReference type="InterPro" id="IPR011760">
    <property type="entry name" value="PsdUridine_synth_TruD_insert"/>
</dbReference>
<keyword evidence="8" id="KW-1185">Reference proteome</keyword>
<accession>A0AA92IL74</accession>
<feature type="compositionally biased region" description="Low complexity" evidence="5">
    <location>
        <begin position="342"/>
        <end position="353"/>
    </location>
</feature>
<dbReference type="RefSeq" id="WP_156266014.1">
    <property type="nucleotide sequence ID" value="NZ_CP032551.1"/>
</dbReference>
<dbReference type="Gene3D" id="3.30.2350.20">
    <property type="entry name" value="TruD, catalytic domain"/>
    <property type="match status" value="1"/>
</dbReference>
<name>A0AA92IL74_9GAMM</name>
<dbReference type="Pfam" id="PF01142">
    <property type="entry name" value="TruD"/>
    <property type="match status" value="2"/>
</dbReference>
<feature type="active site" description="Nucleophile" evidence="4">
    <location>
        <position position="80"/>
    </location>
</feature>
<dbReference type="InterPro" id="IPR043165">
    <property type="entry name" value="TruD_insert_sf"/>
</dbReference>
<dbReference type="EMBL" id="CP032551">
    <property type="protein sequence ID" value="QGT95113.1"/>
    <property type="molecule type" value="Genomic_DNA"/>
</dbReference>
<dbReference type="GO" id="GO:0005829">
    <property type="term" value="C:cytosol"/>
    <property type="evidence" value="ECO:0007669"/>
    <property type="project" value="TreeGrafter"/>
</dbReference>
<comment type="function">
    <text evidence="4">Responsible for synthesis of pseudouridine from uracil-13 in transfer RNAs.</text>
</comment>
<evidence type="ECO:0000256" key="2">
    <source>
        <dbReference type="ARBA" id="ARBA00022694"/>
    </source>
</evidence>
<comment type="catalytic activity">
    <reaction evidence="4">
        <text>uridine(13) in tRNA = pseudouridine(13) in tRNA</text>
        <dbReference type="Rhea" id="RHEA:42540"/>
        <dbReference type="Rhea" id="RHEA-COMP:10105"/>
        <dbReference type="Rhea" id="RHEA-COMP:10106"/>
        <dbReference type="ChEBI" id="CHEBI:65314"/>
        <dbReference type="ChEBI" id="CHEBI:65315"/>
        <dbReference type="EC" id="5.4.99.27"/>
    </reaction>
</comment>
<dbReference type="KEGG" id="panm:D3795_02515"/>
<sequence>MTEAYLHGMPPCRGQFKASADDFQVTEQLELPVTDESQQVGEHQWLWVKKLGANTAFVAGQLAKFAGVKERDVSFSGLKDRHAVTYQWFSVQLPGQALLPWETLEHPEFSVEKAALQPKKLKTGTHRANHFVLKIRQIDDVEAFNQRWLQIVEQGVPNYFGAQRFGHNGQNIEQAKRWFAGQLKRRLNRNQIGLYLSAARSFLFNQVVSERISQQRLTPELGDAVMLQGSQSFFVVDTLDASLLERYSQGDIMLTAPLPGNDKWASTEAIAELEQSICQQYPELMEGLAKQRIDHARRPLLLKLQSPQLRWLTDDCAELEFSLPRGSFATSVLRELMQDAMSTPNSNPNSEPNQGNQAHDEVVSQ</sequence>
<gene>
    <name evidence="4" type="primary">truD</name>
    <name evidence="7" type="ORF">D3795_02515</name>
</gene>
<dbReference type="GO" id="GO:0003723">
    <property type="term" value="F:RNA binding"/>
    <property type="evidence" value="ECO:0007669"/>
    <property type="project" value="InterPro"/>
</dbReference>
<proteinExistence type="inferred from homology"/>
<keyword evidence="2 4" id="KW-0819">tRNA processing</keyword>
<dbReference type="GO" id="GO:0160150">
    <property type="term" value="F:tRNA pseudouridine(13) synthase activity"/>
    <property type="evidence" value="ECO:0007669"/>
    <property type="project" value="UniProtKB-EC"/>
</dbReference>
<feature type="domain" description="TRUD" evidence="6">
    <location>
        <begin position="155"/>
        <end position="303"/>
    </location>
</feature>
<reference evidence="7 8" key="1">
    <citation type="submission" date="2018-09" db="EMBL/GenBank/DDBJ databases">
        <title>Whole genome sequencing of Idiomarina andamanensis W-5T (LMG 29773T= JCM 31645T).</title>
        <authorList>
            <person name="Das S.K."/>
        </authorList>
    </citation>
    <scope>NUCLEOTIDE SEQUENCE [LARGE SCALE GENOMIC DNA]</scope>
    <source>
        <strain evidence="7 8">W-5T</strain>
    </source>
</reference>
<evidence type="ECO:0000256" key="4">
    <source>
        <dbReference type="HAMAP-Rule" id="MF_01082"/>
    </source>
</evidence>
<dbReference type="PANTHER" id="PTHR47811:SF1">
    <property type="entry name" value="TRNA PSEUDOURIDINE SYNTHASE D"/>
    <property type="match status" value="1"/>
</dbReference>
<dbReference type="InterPro" id="IPR001656">
    <property type="entry name" value="PsdUridine_synth_TruD"/>
</dbReference>
<evidence type="ECO:0000256" key="1">
    <source>
        <dbReference type="ARBA" id="ARBA00007953"/>
    </source>
</evidence>
<dbReference type="InterPro" id="IPR020119">
    <property type="entry name" value="PsdUridine_synth_TruD_CS"/>
</dbReference>
<dbReference type="Gene3D" id="3.30.2340.10">
    <property type="entry name" value="TruD, insertion domain"/>
    <property type="match status" value="1"/>
</dbReference>
<keyword evidence="3 4" id="KW-0413">Isomerase</keyword>
<dbReference type="AlphaFoldDB" id="A0AA92IL74"/>
<evidence type="ECO:0000256" key="5">
    <source>
        <dbReference type="SAM" id="MobiDB-lite"/>
    </source>
</evidence>
<evidence type="ECO:0000259" key="6">
    <source>
        <dbReference type="PROSITE" id="PS50984"/>
    </source>
</evidence>
<dbReference type="HAMAP" id="MF_01082">
    <property type="entry name" value="TruD"/>
    <property type="match status" value="1"/>
</dbReference>